<reference evidence="10 11" key="1">
    <citation type="submission" date="2019-12" db="EMBL/GenBank/DDBJ databases">
        <title>Isolation and characterization of three novel carbon monoxide-oxidizing members of Halobacteria from salione crusts and soils.</title>
        <authorList>
            <person name="Myers M.R."/>
            <person name="King G.M."/>
        </authorList>
    </citation>
    <scope>NUCLEOTIDE SEQUENCE [LARGE SCALE GENOMIC DNA]</scope>
    <source>
        <strain evidence="10 11">PCN9</strain>
    </source>
</reference>
<dbReference type="Proteomes" id="UP000471521">
    <property type="component" value="Unassembled WGS sequence"/>
</dbReference>
<feature type="domain" description="Histidine kinase" evidence="7">
    <location>
        <begin position="268"/>
        <end position="455"/>
    </location>
</feature>
<dbReference type="InterPro" id="IPR001610">
    <property type="entry name" value="PAC"/>
</dbReference>
<evidence type="ECO:0000259" key="9">
    <source>
        <dbReference type="PROSITE" id="PS50113"/>
    </source>
</evidence>
<dbReference type="InterPro" id="IPR050736">
    <property type="entry name" value="Sensor_HK_Regulatory"/>
</dbReference>
<keyword evidence="4" id="KW-0418">Kinase</keyword>
<sequence length="479" mass="52883">MSVDTTTERLAAFFNNSPDAILVVQREGVIRRANARVEEIFGYAPEELEGELIEVLVPDAAEVDHPEKREAYFESAESRPMGAGLELRAEHRDGTTFPVDVSLSPIQTDGETEVIAAVRDRSERERLQQKYRTVMQTAPDATFVIDATTGEIIEVNEAATELLDAPAATLVGAHVTSLHPSEESQRYRELFHAHPEGEQKTIARFENGDDVLVEPTDGDHVPVEISAQHLELQGQEVVVAMFRDVSERRRYERDLYHQIDRLERLAEVLSHDLRNPLNVAEGNLELAAETGDTSRLNEVERAHDRMRDIIEDALTMVRGGSEVESVEPLELSGIAWKCWRNVATAHASLSVDANGLVYADDTRATHLFENLFRNAVEHGGDDVTVTVGVFEGGFYVADDGPGIPPEQRKSVTESGWTTSSTGSGLGLSIVADIAAAHDWTFTVTESASGGARFEFADVRTAPYDDAYTQDADKERSLER</sequence>
<dbReference type="PROSITE" id="PS50109">
    <property type="entry name" value="HIS_KIN"/>
    <property type="match status" value="1"/>
</dbReference>
<evidence type="ECO:0000256" key="5">
    <source>
        <dbReference type="ARBA" id="ARBA00023012"/>
    </source>
</evidence>
<dbReference type="Pfam" id="PF13426">
    <property type="entry name" value="PAS_9"/>
    <property type="match status" value="1"/>
</dbReference>
<evidence type="ECO:0000256" key="2">
    <source>
        <dbReference type="ARBA" id="ARBA00012438"/>
    </source>
</evidence>
<evidence type="ECO:0000256" key="4">
    <source>
        <dbReference type="ARBA" id="ARBA00022777"/>
    </source>
</evidence>
<evidence type="ECO:0000259" key="7">
    <source>
        <dbReference type="PROSITE" id="PS50109"/>
    </source>
</evidence>
<evidence type="ECO:0000256" key="1">
    <source>
        <dbReference type="ARBA" id="ARBA00000085"/>
    </source>
</evidence>
<evidence type="ECO:0000313" key="10">
    <source>
        <dbReference type="EMBL" id="MXR21460.1"/>
    </source>
</evidence>
<evidence type="ECO:0000256" key="6">
    <source>
        <dbReference type="SAM" id="MobiDB-lite"/>
    </source>
</evidence>
<evidence type="ECO:0000313" key="11">
    <source>
        <dbReference type="Proteomes" id="UP000471521"/>
    </source>
</evidence>
<dbReference type="InterPro" id="IPR005467">
    <property type="entry name" value="His_kinase_dom"/>
</dbReference>
<dbReference type="CDD" id="cd00130">
    <property type="entry name" value="PAS"/>
    <property type="match status" value="2"/>
</dbReference>
<comment type="caution">
    <text evidence="10">The sequence shown here is derived from an EMBL/GenBank/DDBJ whole genome shotgun (WGS) entry which is preliminary data.</text>
</comment>
<dbReference type="Pfam" id="PF00989">
    <property type="entry name" value="PAS"/>
    <property type="match status" value="1"/>
</dbReference>
<evidence type="ECO:0000256" key="3">
    <source>
        <dbReference type="ARBA" id="ARBA00022679"/>
    </source>
</evidence>
<dbReference type="CDD" id="cd00082">
    <property type="entry name" value="HisKA"/>
    <property type="match status" value="1"/>
</dbReference>
<dbReference type="SMART" id="SM00086">
    <property type="entry name" value="PAC"/>
    <property type="match status" value="2"/>
</dbReference>
<name>A0A6B0SRI3_9EURY</name>
<dbReference type="InterPro" id="IPR013767">
    <property type="entry name" value="PAS_fold"/>
</dbReference>
<keyword evidence="3" id="KW-0808">Transferase</keyword>
<keyword evidence="5" id="KW-0902">Two-component regulatory system</keyword>
<dbReference type="GO" id="GO:0000155">
    <property type="term" value="F:phosphorelay sensor kinase activity"/>
    <property type="evidence" value="ECO:0007669"/>
    <property type="project" value="InterPro"/>
</dbReference>
<dbReference type="SMART" id="SM00388">
    <property type="entry name" value="HisKA"/>
    <property type="match status" value="1"/>
</dbReference>
<dbReference type="CDD" id="cd00075">
    <property type="entry name" value="HATPase"/>
    <property type="match status" value="1"/>
</dbReference>
<dbReference type="PROSITE" id="PS50112">
    <property type="entry name" value="PAS"/>
    <property type="match status" value="2"/>
</dbReference>
<dbReference type="PANTHER" id="PTHR43711">
    <property type="entry name" value="TWO-COMPONENT HISTIDINE KINASE"/>
    <property type="match status" value="1"/>
</dbReference>
<dbReference type="OrthoDB" id="8127at2157"/>
<dbReference type="SMART" id="SM00091">
    <property type="entry name" value="PAS"/>
    <property type="match status" value="2"/>
</dbReference>
<evidence type="ECO:0000259" key="8">
    <source>
        <dbReference type="PROSITE" id="PS50112"/>
    </source>
</evidence>
<feature type="domain" description="PAS" evidence="8">
    <location>
        <begin position="127"/>
        <end position="197"/>
    </location>
</feature>
<dbReference type="EC" id="2.7.13.3" evidence="2"/>
<dbReference type="InterPro" id="IPR036890">
    <property type="entry name" value="HATPase_C_sf"/>
</dbReference>
<dbReference type="NCBIfam" id="TIGR00229">
    <property type="entry name" value="sensory_box"/>
    <property type="match status" value="2"/>
</dbReference>
<dbReference type="PANTHER" id="PTHR43711:SF1">
    <property type="entry name" value="HISTIDINE KINASE 1"/>
    <property type="match status" value="1"/>
</dbReference>
<dbReference type="InterPro" id="IPR035965">
    <property type="entry name" value="PAS-like_dom_sf"/>
</dbReference>
<dbReference type="InterPro" id="IPR000700">
    <property type="entry name" value="PAS-assoc_C"/>
</dbReference>
<feature type="region of interest" description="Disordered" evidence="6">
    <location>
        <begin position="401"/>
        <end position="420"/>
    </location>
</feature>
<dbReference type="SUPFAM" id="SSF47384">
    <property type="entry name" value="Homodimeric domain of signal transducing histidine kinase"/>
    <property type="match status" value="1"/>
</dbReference>
<dbReference type="SUPFAM" id="SSF55785">
    <property type="entry name" value="PYP-like sensor domain (PAS domain)"/>
    <property type="match status" value="2"/>
</dbReference>
<dbReference type="Gene3D" id="1.10.287.130">
    <property type="match status" value="1"/>
</dbReference>
<dbReference type="InterPro" id="IPR000014">
    <property type="entry name" value="PAS"/>
</dbReference>
<dbReference type="RefSeq" id="WP_159526932.1">
    <property type="nucleotide sequence ID" value="NZ_WUUU01000115.1"/>
</dbReference>
<dbReference type="EMBL" id="WUUU01000115">
    <property type="protein sequence ID" value="MXR21460.1"/>
    <property type="molecule type" value="Genomic_DNA"/>
</dbReference>
<protein>
    <recommendedName>
        <fullName evidence="2">histidine kinase</fullName>
        <ecNumber evidence="2">2.7.13.3</ecNumber>
    </recommendedName>
</protein>
<dbReference type="Pfam" id="PF00512">
    <property type="entry name" value="HisKA"/>
    <property type="match status" value="1"/>
</dbReference>
<feature type="domain" description="PAS" evidence="8">
    <location>
        <begin position="6"/>
        <end position="70"/>
    </location>
</feature>
<dbReference type="SMART" id="SM00387">
    <property type="entry name" value="HATPase_c"/>
    <property type="match status" value="1"/>
</dbReference>
<proteinExistence type="predicted"/>
<dbReference type="InterPro" id="IPR036097">
    <property type="entry name" value="HisK_dim/P_sf"/>
</dbReference>
<gene>
    <name evidence="10" type="ORF">GRX66_12905</name>
</gene>
<dbReference type="InterPro" id="IPR003661">
    <property type="entry name" value="HisK_dim/P_dom"/>
</dbReference>
<accession>A0A6B0SRI3</accession>
<dbReference type="Pfam" id="PF02518">
    <property type="entry name" value="HATPase_c"/>
    <property type="match status" value="1"/>
</dbReference>
<feature type="domain" description="PAC" evidence="9">
    <location>
        <begin position="83"/>
        <end position="133"/>
    </location>
</feature>
<keyword evidence="11" id="KW-1185">Reference proteome</keyword>
<dbReference type="InterPro" id="IPR003594">
    <property type="entry name" value="HATPase_dom"/>
</dbReference>
<dbReference type="Gene3D" id="3.30.565.10">
    <property type="entry name" value="Histidine kinase-like ATPase, C-terminal domain"/>
    <property type="match status" value="1"/>
</dbReference>
<dbReference type="Gene3D" id="3.30.450.20">
    <property type="entry name" value="PAS domain"/>
    <property type="match status" value="2"/>
</dbReference>
<dbReference type="GO" id="GO:0006355">
    <property type="term" value="P:regulation of DNA-templated transcription"/>
    <property type="evidence" value="ECO:0007669"/>
    <property type="project" value="InterPro"/>
</dbReference>
<dbReference type="PROSITE" id="PS50113">
    <property type="entry name" value="PAC"/>
    <property type="match status" value="1"/>
</dbReference>
<dbReference type="SUPFAM" id="SSF55874">
    <property type="entry name" value="ATPase domain of HSP90 chaperone/DNA topoisomerase II/histidine kinase"/>
    <property type="match status" value="1"/>
</dbReference>
<comment type="catalytic activity">
    <reaction evidence="1">
        <text>ATP + protein L-histidine = ADP + protein N-phospho-L-histidine.</text>
        <dbReference type="EC" id="2.7.13.3"/>
    </reaction>
</comment>
<dbReference type="AlphaFoldDB" id="A0A6B0SRI3"/>
<organism evidence="10 11">
    <name type="scientific">Halobacterium bonnevillei</name>
    <dbReference type="NCBI Taxonomy" id="2692200"/>
    <lineage>
        <taxon>Archaea</taxon>
        <taxon>Methanobacteriati</taxon>
        <taxon>Methanobacteriota</taxon>
        <taxon>Stenosarchaea group</taxon>
        <taxon>Halobacteria</taxon>
        <taxon>Halobacteriales</taxon>
        <taxon>Halobacteriaceae</taxon>
        <taxon>Halobacterium</taxon>
    </lineage>
</organism>